<feature type="transmembrane region" description="Helical" evidence="8">
    <location>
        <begin position="614"/>
        <end position="633"/>
    </location>
</feature>
<evidence type="ECO:0000256" key="2">
    <source>
        <dbReference type="ARBA" id="ARBA00010642"/>
    </source>
</evidence>
<feature type="transmembrane region" description="Helical" evidence="8">
    <location>
        <begin position="676"/>
        <end position="702"/>
    </location>
</feature>
<evidence type="ECO:0000256" key="6">
    <source>
        <dbReference type="ARBA" id="ARBA00023136"/>
    </source>
</evidence>
<feature type="transmembrane region" description="Helical" evidence="8">
    <location>
        <begin position="478"/>
        <end position="500"/>
    </location>
</feature>
<evidence type="ECO:0000313" key="12">
    <source>
        <dbReference type="Proteomes" id="UP000664521"/>
    </source>
</evidence>
<name>A0A8H3EU29_9LECA</name>
<feature type="transmembrane region" description="Helical" evidence="8">
    <location>
        <begin position="441"/>
        <end position="466"/>
    </location>
</feature>
<protein>
    <recommendedName>
        <fullName evidence="10">ML-like domain-containing protein</fullName>
    </recommendedName>
</protein>
<dbReference type="PANTHER" id="PTHR31145:SF7">
    <property type="entry name" value="TRP-LIKE ION CHANNEL"/>
    <property type="match status" value="1"/>
</dbReference>
<dbReference type="AlphaFoldDB" id="A0A8H3EU29"/>
<feature type="compositionally biased region" description="Polar residues" evidence="7">
    <location>
        <begin position="835"/>
        <end position="847"/>
    </location>
</feature>
<dbReference type="GO" id="GO:0055085">
    <property type="term" value="P:transmembrane transport"/>
    <property type="evidence" value="ECO:0007669"/>
    <property type="project" value="TreeGrafter"/>
</dbReference>
<feature type="region of interest" description="Disordered" evidence="7">
    <location>
        <begin position="733"/>
        <end position="753"/>
    </location>
</feature>
<feature type="compositionally biased region" description="Pro residues" evidence="7">
    <location>
        <begin position="737"/>
        <end position="746"/>
    </location>
</feature>
<gene>
    <name evidence="11" type="ORF">HETSPECPRED_000908</name>
</gene>
<comment type="subcellular location">
    <subcellularLocation>
        <location evidence="1">Membrane</location>
        <topology evidence="1">Multi-pass membrane protein</topology>
    </subcellularLocation>
</comment>
<feature type="signal peptide" evidence="9">
    <location>
        <begin position="1"/>
        <end position="23"/>
    </location>
</feature>
<reference evidence="11" key="1">
    <citation type="submission" date="2021-03" db="EMBL/GenBank/DDBJ databases">
        <authorList>
            <person name="Tagirdzhanova G."/>
        </authorList>
    </citation>
    <scope>NUCLEOTIDE SEQUENCE</scope>
</reference>
<evidence type="ECO:0000256" key="3">
    <source>
        <dbReference type="ARBA" id="ARBA00022692"/>
    </source>
</evidence>
<evidence type="ECO:0000256" key="5">
    <source>
        <dbReference type="ARBA" id="ARBA00022989"/>
    </source>
</evidence>
<dbReference type="PANTHER" id="PTHR31145">
    <property type="entry name" value="INTEGRAL MEMBRANE PROTEIN (AFU_ORTHOLOGUE AFUA_7G01610)"/>
    <property type="match status" value="1"/>
</dbReference>
<evidence type="ECO:0000256" key="4">
    <source>
        <dbReference type="ARBA" id="ARBA00022729"/>
    </source>
</evidence>
<feature type="transmembrane region" description="Helical" evidence="8">
    <location>
        <begin position="399"/>
        <end position="420"/>
    </location>
</feature>
<keyword evidence="12" id="KW-1185">Reference proteome</keyword>
<dbReference type="GO" id="GO:0016020">
    <property type="term" value="C:membrane"/>
    <property type="evidence" value="ECO:0007669"/>
    <property type="project" value="UniProtKB-SubCell"/>
</dbReference>
<evidence type="ECO:0000256" key="1">
    <source>
        <dbReference type="ARBA" id="ARBA00004141"/>
    </source>
</evidence>
<dbReference type="InterPro" id="IPR010308">
    <property type="entry name" value="TRP_C"/>
</dbReference>
<dbReference type="Pfam" id="PF06011">
    <property type="entry name" value="TRP"/>
    <property type="match status" value="1"/>
</dbReference>
<feature type="region of interest" description="Disordered" evidence="7">
    <location>
        <begin position="770"/>
        <end position="810"/>
    </location>
</feature>
<feature type="transmembrane region" description="Helical" evidence="8">
    <location>
        <begin position="227"/>
        <end position="245"/>
    </location>
</feature>
<dbReference type="Pfam" id="PF14558">
    <property type="entry name" value="TRP_N"/>
    <property type="match status" value="1"/>
</dbReference>
<keyword evidence="4 9" id="KW-0732">Signal</keyword>
<accession>A0A8H3EU29</accession>
<dbReference type="OrthoDB" id="5377623at2759"/>
<dbReference type="SMART" id="SM01320">
    <property type="entry name" value="TRP_N"/>
    <property type="match status" value="1"/>
</dbReference>
<feature type="region of interest" description="Disordered" evidence="7">
    <location>
        <begin position="871"/>
        <end position="938"/>
    </location>
</feature>
<dbReference type="InterPro" id="IPR032800">
    <property type="entry name" value="TRP_N"/>
</dbReference>
<comment type="caution">
    <text evidence="11">The sequence shown here is derived from an EMBL/GenBank/DDBJ whole genome shotgun (WGS) entry which is preliminary data.</text>
</comment>
<evidence type="ECO:0000313" key="11">
    <source>
        <dbReference type="EMBL" id="CAF9912327.1"/>
    </source>
</evidence>
<proteinExistence type="inferred from homology"/>
<sequence length="938" mass="103414">MTPTVGLLLLLTTFLTLIDTSLAANSNTQWVTSTNAAGETIYLADDRRPALYTQNFGDCLGSSTINVTRFDAAYYADNMTVLFHLEGNTAVANESLMMFISVSAYGESRFNLTFNPCNAQIYSLCPMNRSVPIEANGIIPVSQSDVAGIPPIALSIPDFEGEAILRVFSNFTESEIGCYSAVVTNGASFSHPAAIGTTLGLFTLIALGSSFATAIYGSHVPTTRTHYAHSISVFVVFSVFQHIFYTGALSMNWPSVLVAFWSNYAWSAGMIYSESMQDSINQLIGSNKGNTSMVGAAATGASANGIGGGYQLSQIYKRSYFDLFRRHIKLADSTTTLTTRGLEQALAKRASHLANSTNGYSWYGSPVKPGLPLPGNFSGFAGTLSEETIPASNAFMTGFLWWIILAVLVGAAVVSFKWLLEALSKAKLIKNERLSYFRTHWLGYTAIAILRTCFIAFFMMMFLTLFQFTYKGSAGVTAIAALVFLIFFVGMLGVAGYACFYRLRYGRYETVPDRLHLEKTKRRGINPGYGIGLDSKRSEDSDQKPSAVSVPWWRINYISEDPQRMQVHEDEEYIKKFGWLASRFRRTRWWFFSAWLVYEFIRACFYGGAAGNPMTQVFGLLVIEFIAFIGILVTKPFEGSRLNALVVYLLGFSKIATIALSAAFDTQFGLDRIKTTVIGIVIIVIQGILTIFLMIAIVIGAISSYMSVMRDSEDFKPRKLESIRQRYYSHLEKTAPDVPPAPPAPPEEPKEPYFAVKDVRRIAKIEDEDEDYAENRFDPSASQTSVAGPLNRASRANSMKSSHSVSNNLPFGARVHRASWSSRDFVNHPGHDTSNRNSQLMSRTTLPTHKASDGSLRDNMMSQRFASPQRTITPLQGASTPQRGVSTPQRVLTPKGLPVSAMSSPRDSGVLDVKKTRNGKEKAVDFAAEDEKEQGNVV</sequence>
<feature type="chain" id="PRO_5034346314" description="ML-like domain-containing protein" evidence="9">
    <location>
        <begin position="24"/>
        <end position="938"/>
    </location>
</feature>
<feature type="transmembrane region" description="Helical" evidence="8">
    <location>
        <begin position="589"/>
        <end position="608"/>
    </location>
</feature>
<evidence type="ECO:0000259" key="10">
    <source>
        <dbReference type="SMART" id="SM01320"/>
    </source>
</evidence>
<feature type="compositionally biased region" description="Basic and acidic residues" evidence="7">
    <location>
        <begin position="825"/>
        <end position="834"/>
    </location>
</feature>
<dbReference type="GO" id="GO:0009272">
    <property type="term" value="P:fungal-type cell wall biogenesis"/>
    <property type="evidence" value="ECO:0007669"/>
    <property type="project" value="TreeGrafter"/>
</dbReference>
<keyword evidence="6 8" id="KW-0472">Membrane</keyword>
<keyword evidence="3 8" id="KW-0812">Transmembrane</keyword>
<feature type="transmembrane region" description="Helical" evidence="8">
    <location>
        <begin position="645"/>
        <end position="664"/>
    </location>
</feature>
<feature type="region of interest" description="Disordered" evidence="7">
    <location>
        <begin position="825"/>
        <end position="856"/>
    </location>
</feature>
<dbReference type="Proteomes" id="UP000664521">
    <property type="component" value="Unassembled WGS sequence"/>
</dbReference>
<evidence type="ECO:0000256" key="9">
    <source>
        <dbReference type="SAM" id="SignalP"/>
    </source>
</evidence>
<evidence type="ECO:0000256" key="7">
    <source>
        <dbReference type="SAM" id="MobiDB-lite"/>
    </source>
</evidence>
<feature type="transmembrane region" description="Helical" evidence="8">
    <location>
        <begin position="193"/>
        <end position="215"/>
    </location>
</feature>
<keyword evidence="5 8" id="KW-1133">Transmembrane helix</keyword>
<feature type="compositionally biased region" description="Basic and acidic residues" evidence="7">
    <location>
        <begin position="912"/>
        <end position="924"/>
    </location>
</feature>
<feature type="compositionally biased region" description="Polar residues" evidence="7">
    <location>
        <begin position="794"/>
        <end position="809"/>
    </location>
</feature>
<feature type="domain" description="ML-like" evidence="10">
    <location>
        <begin position="49"/>
        <end position="190"/>
    </location>
</feature>
<dbReference type="InterPro" id="IPR040241">
    <property type="entry name" value="TRP_Flc/Pkd2-like"/>
</dbReference>
<dbReference type="EMBL" id="CAJPDS010000011">
    <property type="protein sequence ID" value="CAF9912327.1"/>
    <property type="molecule type" value="Genomic_DNA"/>
</dbReference>
<feature type="compositionally biased region" description="Polar residues" evidence="7">
    <location>
        <begin position="871"/>
        <end position="890"/>
    </location>
</feature>
<evidence type="ECO:0000256" key="8">
    <source>
        <dbReference type="SAM" id="Phobius"/>
    </source>
</evidence>
<comment type="similarity">
    <text evidence="2">Belongs to the transient receptor potential (TRP) ion channel family.</text>
</comment>
<organism evidence="11 12">
    <name type="scientific">Heterodermia speciosa</name>
    <dbReference type="NCBI Taxonomy" id="116794"/>
    <lineage>
        <taxon>Eukaryota</taxon>
        <taxon>Fungi</taxon>
        <taxon>Dikarya</taxon>
        <taxon>Ascomycota</taxon>
        <taxon>Pezizomycotina</taxon>
        <taxon>Lecanoromycetes</taxon>
        <taxon>OSLEUM clade</taxon>
        <taxon>Lecanoromycetidae</taxon>
        <taxon>Caliciales</taxon>
        <taxon>Physciaceae</taxon>
        <taxon>Heterodermia</taxon>
    </lineage>
</organism>